<comment type="caution">
    <text evidence="2">The sequence shown here is derived from an EMBL/GenBank/DDBJ whole genome shotgun (WGS) entry which is preliminary data.</text>
</comment>
<feature type="compositionally biased region" description="Basic and acidic residues" evidence="1">
    <location>
        <begin position="54"/>
        <end position="64"/>
    </location>
</feature>
<dbReference type="EMBL" id="LUCM01002582">
    <property type="protein sequence ID" value="KAA0197123.1"/>
    <property type="molecule type" value="Genomic_DNA"/>
</dbReference>
<dbReference type="AlphaFoldDB" id="A0A8E0VJH5"/>
<feature type="region of interest" description="Disordered" evidence="1">
    <location>
        <begin position="54"/>
        <end position="137"/>
    </location>
</feature>
<keyword evidence="3" id="KW-1185">Reference proteome</keyword>
<gene>
    <name evidence="2" type="ORF">FBUS_04229</name>
</gene>
<evidence type="ECO:0000256" key="1">
    <source>
        <dbReference type="SAM" id="MobiDB-lite"/>
    </source>
</evidence>
<evidence type="ECO:0000313" key="3">
    <source>
        <dbReference type="Proteomes" id="UP000728185"/>
    </source>
</evidence>
<feature type="compositionally biased region" description="Polar residues" evidence="1">
    <location>
        <begin position="71"/>
        <end position="81"/>
    </location>
</feature>
<feature type="compositionally biased region" description="Polar residues" evidence="1">
    <location>
        <begin position="126"/>
        <end position="137"/>
    </location>
</feature>
<evidence type="ECO:0000313" key="2">
    <source>
        <dbReference type="EMBL" id="KAA0197123.1"/>
    </source>
</evidence>
<reference evidence="2" key="1">
    <citation type="submission" date="2019-05" db="EMBL/GenBank/DDBJ databases">
        <title>Annotation for the trematode Fasciolopsis buski.</title>
        <authorList>
            <person name="Choi Y.-J."/>
        </authorList>
    </citation>
    <scope>NUCLEOTIDE SEQUENCE</scope>
    <source>
        <strain evidence="2">HT</strain>
        <tissue evidence="2">Whole worm</tissue>
    </source>
</reference>
<sequence>MNMHAAMCEQKMGPEIPNLESRPSLRQPTNYTVYGKGNTEYICRVAEHLPFSDTDRYQKPKERASVPMVNASKNNLTTYPTKVSLKQLEHVANRRRQSRENSLPPLKEIGRRATDGAVRSWKPPSYSKNYKTATHTT</sequence>
<accession>A0A8E0VJH5</accession>
<dbReference type="OrthoDB" id="10561197at2759"/>
<dbReference type="Proteomes" id="UP000728185">
    <property type="component" value="Unassembled WGS sequence"/>
</dbReference>
<protein>
    <submittedName>
        <fullName evidence="2">Uncharacterized protein</fullName>
    </submittedName>
</protein>
<organism evidence="2 3">
    <name type="scientific">Fasciolopsis buskii</name>
    <dbReference type="NCBI Taxonomy" id="27845"/>
    <lineage>
        <taxon>Eukaryota</taxon>
        <taxon>Metazoa</taxon>
        <taxon>Spiralia</taxon>
        <taxon>Lophotrochozoa</taxon>
        <taxon>Platyhelminthes</taxon>
        <taxon>Trematoda</taxon>
        <taxon>Digenea</taxon>
        <taxon>Plagiorchiida</taxon>
        <taxon>Echinostomata</taxon>
        <taxon>Echinostomatoidea</taxon>
        <taxon>Fasciolidae</taxon>
        <taxon>Fasciolopsis</taxon>
    </lineage>
</organism>
<name>A0A8E0VJH5_9TREM</name>
<proteinExistence type="predicted"/>